<accession>A0A9J6BFG2</accession>
<evidence type="ECO:0000313" key="10">
    <source>
        <dbReference type="Proteomes" id="UP001107558"/>
    </source>
</evidence>
<evidence type="ECO:0000256" key="3">
    <source>
        <dbReference type="ARBA" id="ARBA00022692"/>
    </source>
</evidence>
<dbReference type="GO" id="GO:0007165">
    <property type="term" value="P:signal transduction"/>
    <property type="evidence" value="ECO:0007669"/>
    <property type="project" value="UniProtKB-KW"/>
</dbReference>
<comment type="similarity">
    <text evidence="8">Belongs to the insect chemoreceptor superfamily. Gustatory receptor (GR) family.</text>
</comment>
<name>A0A9J6BFG2_POLVA</name>
<evidence type="ECO:0000256" key="4">
    <source>
        <dbReference type="ARBA" id="ARBA00022989"/>
    </source>
</evidence>
<keyword evidence="5 8" id="KW-0472">Membrane</keyword>
<feature type="transmembrane region" description="Helical" evidence="8">
    <location>
        <begin position="186"/>
        <end position="209"/>
    </location>
</feature>
<comment type="caution">
    <text evidence="8">Lacks conserved residue(s) required for the propagation of feature annotation.</text>
</comment>
<dbReference type="OrthoDB" id="10611911at2759"/>
<sequence length="290" mass="34079">MPKLIYLNLTTYGLSKIWLFTKKYKIVKIIENIAKIDEKFLEIGCKINYKGDRKNLTKIIFKLISFVILVLATAFYITNTALIKIDRIISIFQLESFTSSALIILQVLITLYSIRRRFEFINSQISTKNLKKLAEIHLETTTLIENFNGIFGFVMLLCTAIVFGWFCMFVFSIVMARLSFWKEIPIFMIFNIFINIIIIGTFVTIIYFAECAKNEGRKTIKLLYMELHKIEDQKLCSNIQNFIHQIVITKNEFSCRLFDLSWTFLFKFLTTVAMYFVILVQFESSFKKNT</sequence>
<keyword evidence="7 8" id="KW-0807">Transducer</keyword>
<dbReference type="GO" id="GO:0043025">
    <property type="term" value="C:neuronal cell body"/>
    <property type="evidence" value="ECO:0007669"/>
    <property type="project" value="TreeGrafter"/>
</dbReference>
<evidence type="ECO:0000256" key="2">
    <source>
        <dbReference type="ARBA" id="ARBA00022475"/>
    </source>
</evidence>
<evidence type="ECO:0000256" key="6">
    <source>
        <dbReference type="ARBA" id="ARBA00023170"/>
    </source>
</evidence>
<dbReference type="GO" id="GO:0030424">
    <property type="term" value="C:axon"/>
    <property type="evidence" value="ECO:0007669"/>
    <property type="project" value="TreeGrafter"/>
</dbReference>
<feature type="transmembrane region" description="Helical" evidence="8">
    <location>
        <begin position="264"/>
        <end position="282"/>
    </location>
</feature>
<evidence type="ECO:0000256" key="5">
    <source>
        <dbReference type="ARBA" id="ARBA00023136"/>
    </source>
</evidence>
<evidence type="ECO:0000256" key="7">
    <source>
        <dbReference type="ARBA" id="ARBA00023224"/>
    </source>
</evidence>
<protein>
    <recommendedName>
        <fullName evidence="8">Gustatory receptor</fullName>
    </recommendedName>
</protein>
<feature type="transmembrane region" description="Helical" evidence="8">
    <location>
        <begin position="97"/>
        <end position="114"/>
    </location>
</feature>
<comment type="caution">
    <text evidence="9">The sequence shown here is derived from an EMBL/GenBank/DDBJ whole genome shotgun (WGS) entry which is preliminary data.</text>
</comment>
<dbReference type="PANTHER" id="PTHR21143:SF133">
    <property type="entry name" value="GUSTATORY AND PHEROMONE RECEPTOR 32A-RELATED"/>
    <property type="match status" value="1"/>
</dbReference>
<dbReference type="InterPro" id="IPR013604">
    <property type="entry name" value="7TM_chemorcpt"/>
</dbReference>
<keyword evidence="3 8" id="KW-0812">Transmembrane</keyword>
<gene>
    <name evidence="9" type="ORF">PVAND_016568</name>
</gene>
<dbReference type="AlphaFoldDB" id="A0A9J6BFG2"/>
<keyword evidence="6 8" id="KW-0675">Receptor</keyword>
<comment type="subcellular location">
    <subcellularLocation>
        <location evidence="1 8">Cell membrane</location>
        <topology evidence="1 8">Multi-pass membrane protein</topology>
    </subcellularLocation>
</comment>
<evidence type="ECO:0000256" key="8">
    <source>
        <dbReference type="RuleBase" id="RU363108"/>
    </source>
</evidence>
<keyword evidence="10" id="KW-1185">Reference proteome</keyword>
<dbReference type="GO" id="GO:0007635">
    <property type="term" value="P:chemosensory behavior"/>
    <property type="evidence" value="ECO:0007669"/>
    <property type="project" value="TreeGrafter"/>
</dbReference>
<dbReference type="GO" id="GO:0050909">
    <property type="term" value="P:sensory perception of taste"/>
    <property type="evidence" value="ECO:0007669"/>
    <property type="project" value="InterPro"/>
</dbReference>
<dbReference type="GO" id="GO:0005886">
    <property type="term" value="C:plasma membrane"/>
    <property type="evidence" value="ECO:0007669"/>
    <property type="project" value="UniProtKB-SubCell"/>
</dbReference>
<dbReference type="GO" id="GO:0008049">
    <property type="term" value="P:male courtship behavior"/>
    <property type="evidence" value="ECO:0007669"/>
    <property type="project" value="TreeGrafter"/>
</dbReference>
<evidence type="ECO:0000256" key="1">
    <source>
        <dbReference type="ARBA" id="ARBA00004651"/>
    </source>
</evidence>
<organism evidence="9 10">
    <name type="scientific">Polypedilum vanderplanki</name>
    <name type="common">Sleeping chironomid midge</name>
    <dbReference type="NCBI Taxonomy" id="319348"/>
    <lineage>
        <taxon>Eukaryota</taxon>
        <taxon>Metazoa</taxon>
        <taxon>Ecdysozoa</taxon>
        <taxon>Arthropoda</taxon>
        <taxon>Hexapoda</taxon>
        <taxon>Insecta</taxon>
        <taxon>Pterygota</taxon>
        <taxon>Neoptera</taxon>
        <taxon>Endopterygota</taxon>
        <taxon>Diptera</taxon>
        <taxon>Nematocera</taxon>
        <taxon>Chironomoidea</taxon>
        <taxon>Chironomidae</taxon>
        <taxon>Chironominae</taxon>
        <taxon>Polypedilum</taxon>
        <taxon>Polypedilum</taxon>
    </lineage>
</organism>
<dbReference type="EMBL" id="JADBJN010000004">
    <property type="protein sequence ID" value="KAG5668633.1"/>
    <property type="molecule type" value="Genomic_DNA"/>
</dbReference>
<keyword evidence="2 8" id="KW-1003">Cell membrane</keyword>
<dbReference type="PANTHER" id="PTHR21143">
    <property type="entry name" value="INVERTEBRATE GUSTATORY RECEPTOR"/>
    <property type="match status" value="1"/>
</dbReference>
<reference evidence="9" key="1">
    <citation type="submission" date="2021-03" db="EMBL/GenBank/DDBJ databases">
        <title>Chromosome level genome of the anhydrobiotic midge Polypedilum vanderplanki.</title>
        <authorList>
            <person name="Yoshida Y."/>
            <person name="Kikawada T."/>
            <person name="Gusev O."/>
        </authorList>
    </citation>
    <scope>NUCLEOTIDE SEQUENCE</scope>
    <source>
        <strain evidence="9">NIAS01</strain>
        <tissue evidence="9">Whole body or cell culture</tissue>
    </source>
</reference>
<dbReference type="Pfam" id="PF08395">
    <property type="entry name" value="7tm_7"/>
    <property type="match status" value="1"/>
</dbReference>
<dbReference type="GO" id="GO:0030425">
    <property type="term" value="C:dendrite"/>
    <property type="evidence" value="ECO:0007669"/>
    <property type="project" value="TreeGrafter"/>
</dbReference>
<comment type="function">
    <text evidence="8">Gustatory receptor which mediates acceptance or avoidance behavior, depending on its substrates.</text>
</comment>
<keyword evidence="4 8" id="KW-1133">Transmembrane helix</keyword>
<proteinExistence type="inferred from homology"/>
<dbReference type="Proteomes" id="UP001107558">
    <property type="component" value="Chromosome 4"/>
</dbReference>
<evidence type="ECO:0000313" key="9">
    <source>
        <dbReference type="EMBL" id="KAG5668633.1"/>
    </source>
</evidence>
<feature type="transmembrane region" description="Helical" evidence="8">
    <location>
        <begin position="150"/>
        <end position="174"/>
    </location>
</feature>
<feature type="transmembrane region" description="Helical" evidence="8">
    <location>
        <begin position="59"/>
        <end position="77"/>
    </location>
</feature>